<evidence type="ECO:0000313" key="5">
    <source>
        <dbReference type="Proteomes" id="UP001190926"/>
    </source>
</evidence>
<protein>
    <recommendedName>
        <fullName evidence="6">Pentatricopeptide repeat-containing protein</fullName>
    </recommendedName>
</protein>
<accession>A0AAD4ILJ4</accession>
<dbReference type="Gene3D" id="1.25.40.10">
    <property type="entry name" value="Tetratricopeptide repeat domain"/>
    <property type="match status" value="3"/>
</dbReference>
<evidence type="ECO:0000256" key="2">
    <source>
        <dbReference type="PROSITE-ProRule" id="PRU00708"/>
    </source>
</evidence>
<feature type="repeat" description="PPR" evidence="2">
    <location>
        <begin position="349"/>
        <end position="383"/>
    </location>
</feature>
<dbReference type="Pfam" id="PF13041">
    <property type="entry name" value="PPR_2"/>
    <property type="match status" value="1"/>
</dbReference>
<organism evidence="4 5">
    <name type="scientific">Perilla frutescens var. hirtella</name>
    <name type="common">Perilla citriodora</name>
    <name type="synonym">Perilla setoyensis</name>
    <dbReference type="NCBI Taxonomy" id="608512"/>
    <lineage>
        <taxon>Eukaryota</taxon>
        <taxon>Viridiplantae</taxon>
        <taxon>Streptophyta</taxon>
        <taxon>Embryophyta</taxon>
        <taxon>Tracheophyta</taxon>
        <taxon>Spermatophyta</taxon>
        <taxon>Magnoliopsida</taxon>
        <taxon>eudicotyledons</taxon>
        <taxon>Gunneridae</taxon>
        <taxon>Pentapetalae</taxon>
        <taxon>asterids</taxon>
        <taxon>lamiids</taxon>
        <taxon>Lamiales</taxon>
        <taxon>Lamiaceae</taxon>
        <taxon>Nepetoideae</taxon>
        <taxon>Elsholtzieae</taxon>
        <taxon>Perilla</taxon>
    </lineage>
</organism>
<feature type="region of interest" description="Disordered" evidence="3">
    <location>
        <begin position="1"/>
        <end position="56"/>
    </location>
</feature>
<dbReference type="NCBIfam" id="TIGR00756">
    <property type="entry name" value="PPR"/>
    <property type="match status" value="2"/>
</dbReference>
<dbReference type="AlphaFoldDB" id="A0AAD4ILJ4"/>
<dbReference type="PANTHER" id="PTHR47003:SF3">
    <property type="entry name" value="SMALL RIBOSOMAL SUBUNIT PROTEIN MS81 (RPPR8)"/>
    <property type="match status" value="1"/>
</dbReference>
<name>A0AAD4ILJ4_PERFH</name>
<evidence type="ECO:0000313" key="4">
    <source>
        <dbReference type="EMBL" id="KAH6754931.1"/>
    </source>
</evidence>
<dbReference type="GO" id="GO:0008380">
    <property type="term" value="P:RNA splicing"/>
    <property type="evidence" value="ECO:0007669"/>
    <property type="project" value="InterPro"/>
</dbReference>
<proteinExistence type="predicted"/>
<keyword evidence="5" id="KW-1185">Reference proteome</keyword>
<keyword evidence="1" id="KW-0677">Repeat</keyword>
<dbReference type="InterPro" id="IPR044578">
    <property type="entry name" value="BIR6-like"/>
</dbReference>
<sequence length="519" mass="59550">MRYSRKRSQGEDSSSSSSSKLDAHKKLHQHHHRHHDYNSRNSYNHVSPRRGSDHHVMGKRSNYVSYHESPSLPPKVKVLCEIVAKTPAVTVERVLEDTGIRISCEDVEEVLKLSYGYPGSAVKFFRWASFQLNNRHSVNAWDLVVDLLGKNCLFDAMWDAIKSMKKEMLLSLATFKSVFVNYVTADRVQDAIQSFEVMDQYGIPRDIAALNSFLYALCRHGKPQLAEEYFRSVKEKIRADAETYAILLEGWEREGNAGRAQHTFSEMVSDIGWDKRNTLAYDSFLCTLVEGPEGMREALKHFHAVIDRGCYPSLKFFKFSIDECVRKSDVGSAKVVWDAMVGKNICLPDTVMYKSLMSLYCNVKDFDSAEKLLEEMVYHGAFPDSETYGLLFHFFIKHRRLREATHVFKEMVKNEFVPMQQECCTAVKTYIASGDPHMGIKVWRCMIENYTDDLDETGNLLVVGLRDLNRVPEAVKYAEDMIERGIKLNSATLSKLKQSLSKLGKSFAYEELLCKWKSH</sequence>
<dbReference type="InterPro" id="IPR011990">
    <property type="entry name" value="TPR-like_helical_dom_sf"/>
</dbReference>
<gene>
    <name evidence="4" type="ORF">C2S53_019339</name>
</gene>
<comment type="caution">
    <text evidence="4">The sequence shown here is derived from an EMBL/GenBank/DDBJ whole genome shotgun (WGS) entry which is preliminary data.</text>
</comment>
<feature type="compositionally biased region" description="Basic residues" evidence="3">
    <location>
        <begin position="23"/>
        <end position="35"/>
    </location>
</feature>
<evidence type="ECO:0000256" key="1">
    <source>
        <dbReference type="ARBA" id="ARBA00022737"/>
    </source>
</evidence>
<dbReference type="PANTHER" id="PTHR47003">
    <property type="entry name" value="OS01G0970900 PROTEIN"/>
    <property type="match status" value="1"/>
</dbReference>
<reference evidence="4 5" key="1">
    <citation type="journal article" date="2021" name="Nat. Commun.">
        <title>Incipient diploidization of the medicinal plant Perilla within 10,000 years.</title>
        <authorList>
            <person name="Zhang Y."/>
            <person name="Shen Q."/>
            <person name="Leng L."/>
            <person name="Zhang D."/>
            <person name="Chen S."/>
            <person name="Shi Y."/>
            <person name="Ning Z."/>
            <person name="Chen S."/>
        </authorList>
    </citation>
    <scope>NUCLEOTIDE SEQUENCE [LARGE SCALE GENOMIC DNA]</scope>
    <source>
        <strain evidence="5">cv. PC099</strain>
    </source>
</reference>
<dbReference type="EMBL" id="SDAM02029679">
    <property type="protein sequence ID" value="KAH6754931.1"/>
    <property type="molecule type" value="Genomic_DNA"/>
</dbReference>
<feature type="repeat" description="PPR" evidence="2">
    <location>
        <begin position="384"/>
        <end position="418"/>
    </location>
</feature>
<dbReference type="Pfam" id="PF01535">
    <property type="entry name" value="PPR"/>
    <property type="match status" value="1"/>
</dbReference>
<dbReference type="PROSITE" id="PS51375">
    <property type="entry name" value="PPR"/>
    <property type="match status" value="2"/>
</dbReference>
<dbReference type="InterPro" id="IPR002885">
    <property type="entry name" value="PPR_rpt"/>
</dbReference>
<evidence type="ECO:0000256" key="3">
    <source>
        <dbReference type="SAM" id="MobiDB-lite"/>
    </source>
</evidence>
<dbReference type="Proteomes" id="UP001190926">
    <property type="component" value="Unassembled WGS sequence"/>
</dbReference>
<evidence type="ECO:0008006" key="6">
    <source>
        <dbReference type="Google" id="ProtNLM"/>
    </source>
</evidence>